<proteinExistence type="predicted"/>
<accession>A0AAV2R9H4</accession>
<feature type="domain" description="Protein kinase" evidence="2">
    <location>
        <begin position="2"/>
        <end position="284"/>
    </location>
</feature>
<dbReference type="GO" id="GO:0005524">
    <property type="term" value="F:ATP binding"/>
    <property type="evidence" value="ECO:0007669"/>
    <property type="project" value="InterPro"/>
</dbReference>
<protein>
    <recommendedName>
        <fullName evidence="7">TBC domain-containing protein kinase-like protein</fullName>
    </recommendedName>
</protein>
<sequence length="908" mass="103041">MYPVTAKLGRAHLGASTFMASAHPSESCGSNGLPLTPNSIRIFGRARELQLINHPNLSTYVDVQRGKHERILVIQEYYLLNLRSACVKYPDVIANQEGLIHVSHQVLQGLVYLNKFGTVNRNLSPENILISPRNEVKLCNFGLYYMTEGGSAVSFLIGRTQYMSPEVLIYGACQELTNNTGVSPINSLVSGNPAWDVWSLGMIITEMVIGKTFFGNNSGIESVVTFILNLIQEDDPLMAVAMHFDAKERITSLSVDFQNFLRQCLTISSAERPLPIQLLAHPLFKSQKCSTDMTPIPPHFPVIDPSLCLVDFSEYKTKLGVFEENYSDLLPNYPHSLESCKAKRNDVENKPWRFIDVDQLSERSIREVYHLWQLAGGNVEQELKKQKIIKNTPSILTLPNLMVVEGEVFGGGIHRNQWQETQTTILPLDALRTRLAHIPPHQYYPLITQGESATDDLETSKLPLVIRERDVEYQFHRFLVFERLLKAYPYKLDWLTRETRKDTPPFYRALVWAALLKVDGPVAQKYQEVDKETSTSTDRQIEVDIPRCHQYDELLSSPLGHAKFSRVLKAWVAAHPCLVYWQGLDSLCAPFLYLNFNNEALAFACLSAFIHKYLHKFFLRDNSLVIQEYLAKFSHMIAFHEPELFIQLDEIGFIPELYAIPWFLTMYTHVFPLHKIFLLWDTLLLGSPALPLCVGVSILKQLKDRLLQFGFNECILLFSDMPDIDMERVVKDAVQVFCSTPASVPYRQFERPPPTSKPDSPTRQITEANKELMMDALTPVQLKMEKVPRICGADVLELLAHRRAGKKPKLIVVDVRTPEDFLRGTLVDAINLPIDSSFTPEGKLVACSQTEILNSFKGKIIVVMGSRNYQDQVVKFAESLLTLRFPRVATLHNGVEVFRSSGDLIVPS</sequence>
<comment type="caution">
    <text evidence="5">The sequence shown here is derived from an EMBL/GenBank/DDBJ whole genome shotgun (WGS) entry which is preliminary data.</text>
</comment>
<evidence type="ECO:0000313" key="6">
    <source>
        <dbReference type="Proteomes" id="UP001497623"/>
    </source>
</evidence>
<dbReference type="PROSITE" id="PS50086">
    <property type="entry name" value="TBC_RABGAP"/>
    <property type="match status" value="1"/>
</dbReference>
<organism evidence="5 6">
    <name type="scientific">Meganyctiphanes norvegica</name>
    <name type="common">Northern krill</name>
    <name type="synonym">Thysanopoda norvegica</name>
    <dbReference type="NCBI Taxonomy" id="48144"/>
    <lineage>
        <taxon>Eukaryota</taxon>
        <taxon>Metazoa</taxon>
        <taxon>Ecdysozoa</taxon>
        <taxon>Arthropoda</taxon>
        <taxon>Crustacea</taxon>
        <taxon>Multicrustacea</taxon>
        <taxon>Malacostraca</taxon>
        <taxon>Eumalacostraca</taxon>
        <taxon>Eucarida</taxon>
        <taxon>Euphausiacea</taxon>
        <taxon>Euphausiidae</taxon>
        <taxon>Meganyctiphanes</taxon>
    </lineage>
</organism>
<dbReference type="InterPro" id="IPR000195">
    <property type="entry name" value="Rab-GAP-TBC_dom"/>
</dbReference>
<dbReference type="InterPro" id="IPR035969">
    <property type="entry name" value="Rab-GAP_TBC_sf"/>
</dbReference>
<feature type="domain" description="Rhodanese" evidence="4">
    <location>
        <begin position="806"/>
        <end position="907"/>
    </location>
</feature>
<evidence type="ECO:0000259" key="4">
    <source>
        <dbReference type="PROSITE" id="PS50206"/>
    </source>
</evidence>
<dbReference type="PROSITE" id="PS50011">
    <property type="entry name" value="PROTEIN_KINASE_DOM"/>
    <property type="match status" value="1"/>
</dbReference>
<dbReference type="Gene3D" id="1.10.472.80">
    <property type="entry name" value="Ypt/Rab-GAP domain of gyp1p, domain 3"/>
    <property type="match status" value="1"/>
</dbReference>
<dbReference type="Proteomes" id="UP001497623">
    <property type="component" value="Unassembled WGS sequence"/>
</dbReference>
<dbReference type="SUPFAM" id="SSF56112">
    <property type="entry name" value="Protein kinase-like (PK-like)"/>
    <property type="match status" value="1"/>
</dbReference>
<feature type="domain" description="Rab-GAP TBC" evidence="3">
    <location>
        <begin position="502"/>
        <end position="687"/>
    </location>
</feature>
<dbReference type="SMART" id="SM00450">
    <property type="entry name" value="RHOD"/>
    <property type="match status" value="1"/>
</dbReference>
<evidence type="ECO:0000259" key="3">
    <source>
        <dbReference type="PROSITE" id="PS50086"/>
    </source>
</evidence>
<dbReference type="Gene3D" id="3.40.250.10">
    <property type="entry name" value="Rhodanese-like domain"/>
    <property type="match status" value="1"/>
</dbReference>
<keyword evidence="6" id="KW-1185">Reference proteome</keyword>
<reference evidence="5 6" key="1">
    <citation type="submission" date="2024-05" db="EMBL/GenBank/DDBJ databases">
        <authorList>
            <person name="Wallberg A."/>
        </authorList>
    </citation>
    <scope>NUCLEOTIDE SEQUENCE [LARGE SCALE GENOMIC DNA]</scope>
</reference>
<dbReference type="Gene3D" id="1.10.510.10">
    <property type="entry name" value="Transferase(Phosphotransferase) domain 1"/>
    <property type="match status" value="1"/>
</dbReference>
<dbReference type="Gene3D" id="1.10.8.270">
    <property type="entry name" value="putative rabgap domain of human tbc1 domain family member 14 like domains"/>
    <property type="match status" value="1"/>
</dbReference>
<evidence type="ECO:0000259" key="2">
    <source>
        <dbReference type="PROSITE" id="PS50011"/>
    </source>
</evidence>
<dbReference type="PANTHER" id="PTHR22957:SF168">
    <property type="entry name" value="TBC DOMAIN-CONTAINING PROTEIN KINASE-LIKE PROTEIN"/>
    <property type="match status" value="1"/>
</dbReference>
<dbReference type="GO" id="GO:0005096">
    <property type="term" value="F:GTPase activator activity"/>
    <property type="evidence" value="ECO:0007669"/>
    <property type="project" value="UniProtKB-KW"/>
</dbReference>
<evidence type="ECO:0000256" key="1">
    <source>
        <dbReference type="ARBA" id="ARBA00022468"/>
    </source>
</evidence>
<dbReference type="InterPro" id="IPR011009">
    <property type="entry name" value="Kinase-like_dom_sf"/>
</dbReference>
<dbReference type="EMBL" id="CAXKWB010018959">
    <property type="protein sequence ID" value="CAL4121554.1"/>
    <property type="molecule type" value="Genomic_DNA"/>
</dbReference>
<dbReference type="SUPFAM" id="SSF47923">
    <property type="entry name" value="Ypt/Rab-GAP domain of gyp1p"/>
    <property type="match status" value="2"/>
</dbReference>
<dbReference type="SUPFAM" id="SSF52821">
    <property type="entry name" value="Rhodanese/Cell cycle control phosphatase"/>
    <property type="match status" value="1"/>
</dbReference>
<keyword evidence="1" id="KW-0343">GTPase activation</keyword>
<name>A0AAV2R9H4_MEGNR</name>
<dbReference type="InterPro" id="IPR001763">
    <property type="entry name" value="Rhodanese-like_dom"/>
</dbReference>
<evidence type="ECO:0008006" key="7">
    <source>
        <dbReference type="Google" id="ProtNLM"/>
    </source>
</evidence>
<dbReference type="SMART" id="SM00164">
    <property type="entry name" value="TBC"/>
    <property type="match status" value="1"/>
</dbReference>
<dbReference type="GO" id="GO:0004672">
    <property type="term" value="F:protein kinase activity"/>
    <property type="evidence" value="ECO:0007669"/>
    <property type="project" value="InterPro"/>
</dbReference>
<dbReference type="SMART" id="SM00220">
    <property type="entry name" value="S_TKc"/>
    <property type="match status" value="1"/>
</dbReference>
<dbReference type="InterPro" id="IPR000719">
    <property type="entry name" value="Prot_kinase_dom"/>
</dbReference>
<dbReference type="InterPro" id="IPR036873">
    <property type="entry name" value="Rhodanese-like_dom_sf"/>
</dbReference>
<dbReference type="PROSITE" id="PS50206">
    <property type="entry name" value="RHODANESE_3"/>
    <property type="match status" value="1"/>
</dbReference>
<evidence type="ECO:0000313" key="5">
    <source>
        <dbReference type="EMBL" id="CAL4121554.1"/>
    </source>
</evidence>
<dbReference type="Pfam" id="PF00581">
    <property type="entry name" value="Rhodanese"/>
    <property type="match status" value="1"/>
</dbReference>
<dbReference type="AlphaFoldDB" id="A0AAV2R9H4"/>
<dbReference type="PANTHER" id="PTHR22957">
    <property type="entry name" value="TBC1 DOMAIN FAMILY MEMBER GTPASE-ACTIVATING PROTEIN"/>
    <property type="match status" value="1"/>
</dbReference>
<dbReference type="Pfam" id="PF00566">
    <property type="entry name" value="RabGAP-TBC"/>
    <property type="match status" value="1"/>
</dbReference>
<dbReference type="FunFam" id="1.10.472.80:FF:000015">
    <property type="entry name" value="TBC domain-containing protein kinase-like protein"/>
    <property type="match status" value="1"/>
</dbReference>
<dbReference type="Pfam" id="PF00069">
    <property type="entry name" value="Pkinase"/>
    <property type="match status" value="1"/>
</dbReference>
<dbReference type="FunFam" id="1.10.8.270:FF:000012">
    <property type="entry name" value="TBC domain-containing protein kinase-like protein-like"/>
    <property type="match status" value="1"/>
</dbReference>
<gene>
    <name evidence="5" type="ORF">MNOR_LOCUS22479</name>
</gene>